<keyword evidence="1" id="KW-1133">Transmembrane helix</keyword>
<evidence type="ECO:0000313" key="3">
    <source>
        <dbReference type="Proteomes" id="UP000265566"/>
    </source>
</evidence>
<feature type="transmembrane region" description="Helical" evidence="1">
    <location>
        <begin position="12"/>
        <end position="29"/>
    </location>
</feature>
<dbReference type="Gramene" id="rna30396">
    <property type="protein sequence ID" value="RHN55249.1"/>
    <property type="gene ID" value="gene30396"/>
</dbReference>
<dbReference type="Proteomes" id="UP000265566">
    <property type="component" value="Chromosome 5"/>
</dbReference>
<protein>
    <submittedName>
        <fullName evidence="2">Uncharacterized protein</fullName>
    </submittedName>
</protein>
<keyword evidence="1" id="KW-0472">Membrane</keyword>
<organism evidence="2 3">
    <name type="scientific">Medicago truncatula</name>
    <name type="common">Barrel medic</name>
    <name type="synonym">Medicago tribuloides</name>
    <dbReference type="NCBI Taxonomy" id="3880"/>
    <lineage>
        <taxon>Eukaryota</taxon>
        <taxon>Viridiplantae</taxon>
        <taxon>Streptophyta</taxon>
        <taxon>Embryophyta</taxon>
        <taxon>Tracheophyta</taxon>
        <taxon>Spermatophyta</taxon>
        <taxon>Magnoliopsida</taxon>
        <taxon>eudicotyledons</taxon>
        <taxon>Gunneridae</taxon>
        <taxon>Pentapetalae</taxon>
        <taxon>rosids</taxon>
        <taxon>fabids</taxon>
        <taxon>Fabales</taxon>
        <taxon>Fabaceae</taxon>
        <taxon>Papilionoideae</taxon>
        <taxon>50 kb inversion clade</taxon>
        <taxon>NPAAA clade</taxon>
        <taxon>Hologalegina</taxon>
        <taxon>IRL clade</taxon>
        <taxon>Trifolieae</taxon>
        <taxon>Medicago</taxon>
    </lineage>
</organism>
<dbReference type="AlphaFoldDB" id="A0A396HPI6"/>
<comment type="caution">
    <text evidence="2">The sequence shown here is derived from an EMBL/GenBank/DDBJ whole genome shotgun (WGS) entry which is preliminary data.</text>
</comment>
<reference evidence="3" key="1">
    <citation type="journal article" date="2018" name="Nat. Plants">
        <title>Whole-genome landscape of Medicago truncatula symbiotic genes.</title>
        <authorList>
            <person name="Pecrix Y."/>
            <person name="Staton S.E."/>
            <person name="Sallet E."/>
            <person name="Lelandais-Briere C."/>
            <person name="Moreau S."/>
            <person name="Carrere S."/>
            <person name="Blein T."/>
            <person name="Jardinaud M.F."/>
            <person name="Latrasse D."/>
            <person name="Zouine M."/>
            <person name="Zahm M."/>
            <person name="Kreplak J."/>
            <person name="Mayjonade B."/>
            <person name="Satge C."/>
            <person name="Perez M."/>
            <person name="Cauet S."/>
            <person name="Marande W."/>
            <person name="Chantry-Darmon C."/>
            <person name="Lopez-Roques C."/>
            <person name="Bouchez O."/>
            <person name="Berard A."/>
            <person name="Debelle F."/>
            <person name="Munos S."/>
            <person name="Bendahmane A."/>
            <person name="Berges H."/>
            <person name="Niebel A."/>
            <person name="Buitink J."/>
            <person name="Frugier F."/>
            <person name="Benhamed M."/>
            <person name="Crespi M."/>
            <person name="Gouzy J."/>
            <person name="Gamas P."/>
        </authorList>
    </citation>
    <scope>NUCLEOTIDE SEQUENCE [LARGE SCALE GENOMIC DNA]</scope>
    <source>
        <strain evidence="3">cv. Jemalong A17</strain>
    </source>
</reference>
<name>A0A396HPI6_MEDTR</name>
<gene>
    <name evidence="2" type="ORF">MtrunA17_Chr5g0415651</name>
</gene>
<dbReference type="EMBL" id="PSQE01000005">
    <property type="protein sequence ID" value="RHN55249.1"/>
    <property type="molecule type" value="Genomic_DNA"/>
</dbReference>
<evidence type="ECO:0000313" key="2">
    <source>
        <dbReference type="EMBL" id="RHN55249.1"/>
    </source>
</evidence>
<evidence type="ECO:0000256" key="1">
    <source>
        <dbReference type="SAM" id="Phobius"/>
    </source>
</evidence>
<sequence length="95" mass="10632">MQIEREKNMTKFLKLVYASIFLLYLILGLRDGASQTHECISSRVMRCTENGCRCEGHGCIPPGVLKCTQDGCRCEAYECIPPEVLKCTRDGCHCG</sequence>
<accession>A0A396HPI6</accession>
<keyword evidence="1" id="KW-0812">Transmembrane</keyword>
<proteinExistence type="predicted"/>